<evidence type="ECO:0000313" key="2">
    <source>
        <dbReference type="EMBL" id="CAI9977595.1"/>
    </source>
</evidence>
<proteinExistence type="predicted"/>
<reference evidence="3 4" key="2">
    <citation type="submission" date="2024-07" db="EMBL/GenBank/DDBJ databases">
        <authorList>
            <person name="Akdeniz Z."/>
        </authorList>
    </citation>
    <scope>NUCLEOTIDE SEQUENCE [LARGE SCALE GENOMIC DNA]</scope>
</reference>
<reference evidence="2" key="1">
    <citation type="submission" date="2023-06" db="EMBL/GenBank/DDBJ databases">
        <authorList>
            <person name="Kurt Z."/>
        </authorList>
    </citation>
    <scope>NUCLEOTIDE SEQUENCE</scope>
</reference>
<name>A0AA86RGS3_9EUKA</name>
<accession>A0AA86RGS3</accession>
<dbReference type="Gene3D" id="1.10.10.60">
    <property type="entry name" value="Homeodomain-like"/>
    <property type="match status" value="1"/>
</dbReference>
<dbReference type="Pfam" id="PF00249">
    <property type="entry name" value="Myb_DNA-binding"/>
    <property type="match status" value="1"/>
</dbReference>
<dbReference type="PROSITE" id="PS50090">
    <property type="entry name" value="MYB_LIKE"/>
    <property type="match status" value="1"/>
</dbReference>
<keyword evidence="4" id="KW-1185">Reference proteome</keyword>
<dbReference type="SMART" id="SM00717">
    <property type="entry name" value="SANT"/>
    <property type="match status" value="1"/>
</dbReference>
<evidence type="ECO:0000313" key="4">
    <source>
        <dbReference type="Proteomes" id="UP001642409"/>
    </source>
</evidence>
<dbReference type="EMBL" id="CAXDID020000108">
    <property type="protein sequence ID" value="CAL6028789.1"/>
    <property type="molecule type" value="Genomic_DNA"/>
</dbReference>
<sequence length="172" mass="20382">MFNQQQFSNLRLYWLLEYLGSSFGFDGDSTCPSGRIKNTKSQQDLYFELFGHLIKQFQTRSRQRATGPFAILLHSRMSYKKWSHEEELKLKLAVDKYGNDWDVICAEEFPHRRVGCLKNKYYSRIYNNPAFDCQQDKAKKVVSTSSSADQKEELNWSDRFFLMYIRDVVLTQ</sequence>
<dbReference type="InterPro" id="IPR009057">
    <property type="entry name" value="Homeodomain-like_sf"/>
</dbReference>
<evidence type="ECO:0000259" key="1">
    <source>
        <dbReference type="PROSITE" id="PS50090"/>
    </source>
</evidence>
<feature type="domain" description="Myb-like" evidence="1">
    <location>
        <begin position="74"/>
        <end position="125"/>
    </location>
</feature>
<evidence type="ECO:0000313" key="3">
    <source>
        <dbReference type="EMBL" id="CAL6028789.1"/>
    </source>
</evidence>
<dbReference type="InterPro" id="IPR001005">
    <property type="entry name" value="SANT/Myb"/>
</dbReference>
<gene>
    <name evidence="3" type="ORF">HINF_LOCUS31976</name>
    <name evidence="2" type="ORF">HINF_LOCUS65240</name>
</gene>
<dbReference type="SUPFAM" id="SSF46689">
    <property type="entry name" value="Homeodomain-like"/>
    <property type="match status" value="1"/>
</dbReference>
<comment type="caution">
    <text evidence="2">The sequence shown here is derived from an EMBL/GenBank/DDBJ whole genome shotgun (WGS) entry which is preliminary data.</text>
</comment>
<dbReference type="CDD" id="cd00167">
    <property type="entry name" value="SANT"/>
    <property type="match status" value="1"/>
</dbReference>
<dbReference type="Proteomes" id="UP001642409">
    <property type="component" value="Unassembled WGS sequence"/>
</dbReference>
<dbReference type="AlphaFoldDB" id="A0AA86RGS3"/>
<protein>
    <recommendedName>
        <fullName evidence="1">Myb-like domain-containing protein</fullName>
    </recommendedName>
</protein>
<organism evidence="2">
    <name type="scientific">Hexamita inflata</name>
    <dbReference type="NCBI Taxonomy" id="28002"/>
    <lineage>
        <taxon>Eukaryota</taxon>
        <taxon>Metamonada</taxon>
        <taxon>Diplomonadida</taxon>
        <taxon>Hexamitidae</taxon>
        <taxon>Hexamitinae</taxon>
        <taxon>Hexamita</taxon>
    </lineage>
</organism>
<dbReference type="EMBL" id="CATOUU010001179">
    <property type="protein sequence ID" value="CAI9977595.1"/>
    <property type="molecule type" value="Genomic_DNA"/>
</dbReference>